<keyword evidence="11" id="KW-0131">Cell cycle</keyword>
<dbReference type="EMBL" id="JABWDY010000223">
    <property type="protein sequence ID" value="KAF5208270.1"/>
    <property type="molecule type" value="Genomic_DNA"/>
</dbReference>
<keyword evidence="9" id="KW-0995">Kinetochore</keyword>
<protein>
    <recommendedName>
        <fullName evidence="15">Spindle and kinetochore-associated protein 3</fullName>
    </recommendedName>
</protein>
<dbReference type="GO" id="GO:0000940">
    <property type="term" value="C:outer kinetochore"/>
    <property type="evidence" value="ECO:0007669"/>
    <property type="project" value="InterPro"/>
</dbReference>
<evidence type="ECO:0000256" key="10">
    <source>
        <dbReference type="ARBA" id="ARBA00023212"/>
    </source>
</evidence>
<evidence type="ECO:0000313" key="14">
    <source>
        <dbReference type="Proteomes" id="UP000554482"/>
    </source>
</evidence>
<dbReference type="GO" id="GO:0051301">
    <property type="term" value="P:cell division"/>
    <property type="evidence" value="ECO:0007669"/>
    <property type="project" value="UniProtKB-KW"/>
</dbReference>
<evidence type="ECO:0000256" key="3">
    <source>
        <dbReference type="ARBA" id="ARBA00007716"/>
    </source>
</evidence>
<evidence type="ECO:0000256" key="12">
    <source>
        <dbReference type="ARBA" id="ARBA00023328"/>
    </source>
</evidence>
<comment type="subcellular location">
    <subcellularLocation>
        <location evidence="2">Chromosome</location>
        <location evidence="2">Centromere</location>
        <location evidence="2">Kinetochore</location>
    </subcellularLocation>
    <subcellularLocation>
        <location evidence="1">Cytoplasm</location>
        <location evidence="1">Cytoskeleton</location>
        <location evidence="1">Spindle</location>
    </subcellularLocation>
</comment>
<evidence type="ECO:0000313" key="13">
    <source>
        <dbReference type="EMBL" id="KAF5208270.1"/>
    </source>
</evidence>
<accession>A0A7J6XHT2</accession>
<dbReference type="OrthoDB" id="552789at2759"/>
<dbReference type="PANTHER" id="PTHR48118:SF1">
    <property type="entry name" value="SPINDLE AND KINETOCHORE-ASSOCIATED PROTEIN 3"/>
    <property type="match status" value="1"/>
</dbReference>
<evidence type="ECO:0000256" key="4">
    <source>
        <dbReference type="ARBA" id="ARBA00022454"/>
    </source>
</evidence>
<proteinExistence type="inferred from homology"/>
<reference evidence="13 14" key="1">
    <citation type="submission" date="2020-06" db="EMBL/GenBank/DDBJ databases">
        <title>Transcriptomic and genomic resources for Thalictrum thalictroides and T. hernandezii: Facilitating candidate gene discovery in an emerging model plant lineage.</title>
        <authorList>
            <person name="Arias T."/>
            <person name="Riano-Pachon D.M."/>
            <person name="Di Stilio V.S."/>
        </authorList>
    </citation>
    <scope>NUCLEOTIDE SEQUENCE [LARGE SCALE GENOMIC DNA]</scope>
    <source>
        <strain evidence="14">cv. WT478/WT964</strain>
        <tissue evidence="13">Leaves</tissue>
    </source>
</reference>
<evidence type="ECO:0000256" key="9">
    <source>
        <dbReference type="ARBA" id="ARBA00022838"/>
    </source>
</evidence>
<comment type="similarity">
    <text evidence="3">Belongs to the SKA3 family.</text>
</comment>
<comment type="caution">
    <text evidence="13">The sequence shown here is derived from an EMBL/GenBank/DDBJ whole genome shotgun (WGS) entry which is preliminary data.</text>
</comment>
<name>A0A7J6XHT2_THATH</name>
<sequence>MERRPIPLDSASSTFIQLLNRRVSSASNDLNLLESMAFGTVSFEELLGHCNELYKKNQIDLLQLEDRFKDFGYVPEGEIDEEDNNEVSGLNTPKSNLIKSKDDLYFYSSCGRSSILKRLEEDPLLDESLSLQNLGLSDACLATLASEADNVSYSQKPTNYDNVKSIGEEEEHTPATKFLAATGGDLKEDSKSIAAAKVINISKDDYESLPSFMTSLASWENLSEAVEKMNSLLRNQQNSNNCDLFHQDKLSSMGLGPKVRSYLLMLLRLHRLVVETVDGSIVYRVL</sequence>
<keyword evidence="10" id="KW-0206">Cytoskeleton</keyword>
<organism evidence="13 14">
    <name type="scientific">Thalictrum thalictroides</name>
    <name type="common">Rue-anemone</name>
    <name type="synonym">Anemone thalictroides</name>
    <dbReference type="NCBI Taxonomy" id="46969"/>
    <lineage>
        <taxon>Eukaryota</taxon>
        <taxon>Viridiplantae</taxon>
        <taxon>Streptophyta</taxon>
        <taxon>Embryophyta</taxon>
        <taxon>Tracheophyta</taxon>
        <taxon>Spermatophyta</taxon>
        <taxon>Magnoliopsida</taxon>
        <taxon>Ranunculales</taxon>
        <taxon>Ranunculaceae</taxon>
        <taxon>Thalictroideae</taxon>
        <taxon>Thalictrum</taxon>
    </lineage>
</organism>
<keyword evidence="6" id="KW-0132">Cell division</keyword>
<dbReference type="GO" id="GO:0007059">
    <property type="term" value="P:chromosome segregation"/>
    <property type="evidence" value="ECO:0007669"/>
    <property type="project" value="InterPro"/>
</dbReference>
<evidence type="ECO:0000256" key="6">
    <source>
        <dbReference type="ARBA" id="ARBA00022618"/>
    </source>
</evidence>
<evidence type="ECO:0000256" key="8">
    <source>
        <dbReference type="ARBA" id="ARBA00022776"/>
    </source>
</evidence>
<keyword evidence="7" id="KW-0493">Microtubule</keyword>
<keyword evidence="14" id="KW-1185">Reference proteome</keyword>
<evidence type="ECO:0000256" key="11">
    <source>
        <dbReference type="ARBA" id="ARBA00023306"/>
    </source>
</evidence>
<evidence type="ECO:0008006" key="15">
    <source>
        <dbReference type="Google" id="ProtNLM"/>
    </source>
</evidence>
<dbReference type="PANTHER" id="PTHR48118">
    <property type="entry name" value="SPINDLE AND KINETOCHORE-ASSOCIATED PROTEIN 3"/>
    <property type="match status" value="1"/>
</dbReference>
<dbReference type="InterPro" id="IPR033341">
    <property type="entry name" value="SKA3"/>
</dbReference>
<evidence type="ECO:0000256" key="2">
    <source>
        <dbReference type="ARBA" id="ARBA00004629"/>
    </source>
</evidence>
<keyword evidence="4" id="KW-0158">Chromosome</keyword>
<keyword evidence="5" id="KW-0963">Cytoplasm</keyword>
<keyword evidence="12" id="KW-0137">Centromere</keyword>
<evidence type="ECO:0000256" key="7">
    <source>
        <dbReference type="ARBA" id="ARBA00022701"/>
    </source>
</evidence>
<dbReference type="GO" id="GO:0005876">
    <property type="term" value="C:spindle microtubule"/>
    <property type="evidence" value="ECO:0007669"/>
    <property type="project" value="TreeGrafter"/>
</dbReference>
<dbReference type="GO" id="GO:0000278">
    <property type="term" value="P:mitotic cell cycle"/>
    <property type="evidence" value="ECO:0007669"/>
    <property type="project" value="TreeGrafter"/>
</dbReference>
<evidence type="ECO:0000256" key="5">
    <source>
        <dbReference type="ARBA" id="ARBA00022490"/>
    </source>
</evidence>
<dbReference type="AlphaFoldDB" id="A0A7J6XHT2"/>
<dbReference type="Proteomes" id="UP000554482">
    <property type="component" value="Unassembled WGS sequence"/>
</dbReference>
<gene>
    <name evidence="13" type="ORF">FRX31_002144</name>
</gene>
<keyword evidence="8" id="KW-0498">Mitosis</keyword>
<evidence type="ECO:0000256" key="1">
    <source>
        <dbReference type="ARBA" id="ARBA00004186"/>
    </source>
</evidence>